<keyword evidence="4" id="KW-0220">Diaminopimelate biosynthesis</keyword>
<keyword evidence="15" id="KW-1185">Reference proteome</keyword>
<dbReference type="Gene3D" id="3.40.50.720">
    <property type="entry name" value="NAD(P)-binding Rossmann-like Domain"/>
    <property type="match status" value="1"/>
</dbReference>
<organism evidence="14 15">
    <name type="scientific">Erwinia piriflorinigrans CFBP 5888</name>
    <dbReference type="NCBI Taxonomy" id="1161919"/>
    <lineage>
        <taxon>Bacteria</taxon>
        <taxon>Pseudomonadati</taxon>
        <taxon>Pseudomonadota</taxon>
        <taxon>Gammaproteobacteria</taxon>
        <taxon>Enterobacterales</taxon>
        <taxon>Erwiniaceae</taxon>
        <taxon>Erwinia</taxon>
    </lineage>
</organism>
<comment type="catalytic activity">
    <reaction evidence="11">
        <text>(S)-2,3,4,5-tetrahydrodipicolinate + NAD(+) + H2O = (2S,4S)-4-hydroxy-2,3,4,5-tetrahydrodipicolinate + NADH + H(+)</text>
        <dbReference type="Rhea" id="RHEA:35323"/>
        <dbReference type="ChEBI" id="CHEBI:15377"/>
        <dbReference type="ChEBI" id="CHEBI:15378"/>
        <dbReference type="ChEBI" id="CHEBI:16845"/>
        <dbReference type="ChEBI" id="CHEBI:57540"/>
        <dbReference type="ChEBI" id="CHEBI:57945"/>
        <dbReference type="ChEBI" id="CHEBI:67139"/>
        <dbReference type="EC" id="1.17.1.8"/>
    </reaction>
</comment>
<evidence type="ECO:0000256" key="11">
    <source>
        <dbReference type="ARBA" id="ARBA00049396"/>
    </source>
</evidence>
<dbReference type="EC" id="1.17.1.8" evidence="9"/>
<dbReference type="SUPFAM" id="SSF51735">
    <property type="entry name" value="NAD(P)-binding Rossmann-fold domains"/>
    <property type="match status" value="1"/>
</dbReference>
<evidence type="ECO:0000256" key="8">
    <source>
        <dbReference type="ARBA" id="ARBA00037922"/>
    </source>
</evidence>
<evidence type="ECO:0000256" key="2">
    <source>
        <dbReference type="ARBA" id="ARBA00022605"/>
    </source>
</evidence>
<keyword evidence="6" id="KW-0520">NAD</keyword>
<dbReference type="InterPro" id="IPR022663">
    <property type="entry name" value="DapB_C"/>
</dbReference>
<dbReference type="GO" id="GO:0008839">
    <property type="term" value="F:4-hydroxy-tetrahydrodipicolinate reductase"/>
    <property type="evidence" value="ECO:0007669"/>
    <property type="project" value="UniProtKB-EC"/>
</dbReference>
<dbReference type="Proteomes" id="UP000018217">
    <property type="component" value="Unassembled WGS sequence"/>
</dbReference>
<comment type="catalytic activity">
    <reaction evidence="10">
        <text>(S)-2,3,4,5-tetrahydrodipicolinate + NADP(+) + H2O = (2S,4S)-4-hydroxy-2,3,4,5-tetrahydrodipicolinate + NADPH + H(+)</text>
        <dbReference type="Rhea" id="RHEA:35331"/>
        <dbReference type="ChEBI" id="CHEBI:15377"/>
        <dbReference type="ChEBI" id="CHEBI:15378"/>
        <dbReference type="ChEBI" id="CHEBI:16845"/>
        <dbReference type="ChEBI" id="CHEBI:57783"/>
        <dbReference type="ChEBI" id="CHEBI:58349"/>
        <dbReference type="ChEBI" id="CHEBI:67139"/>
        <dbReference type="EC" id="1.17.1.8"/>
    </reaction>
</comment>
<evidence type="ECO:0000256" key="9">
    <source>
        <dbReference type="ARBA" id="ARBA00038983"/>
    </source>
</evidence>
<evidence type="ECO:0000256" key="5">
    <source>
        <dbReference type="ARBA" id="ARBA00023002"/>
    </source>
</evidence>
<evidence type="ECO:0000259" key="13">
    <source>
        <dbReference type="Pfam" id="PF05173"/>
    </source>
</evidence>
<evidence type="ECO:0000313" key="14">
    <source>
        <dbReference type="EMBL" id="CCG87600.1"/>
    </source>
</evidence>
<sequence length="219" mass="24149">MKHIRVGVVGFTGRLGNHACTVLQKKNYDLSLLVSSHQHIFHSPPQVIFECAHHSATKKTIELARRFNCAVIFATSGREEADEAYIREAAKDLPVIIATNLAQGALLQARLSLFANEHCGACEKTIIDRHASIKQDRPGGTARRLAAMLDAKIETLRYGQGVADHHVVFHWQDETLEITHRTFSLLPAVNGAIRAIDYALNINKPGLYDFSQCVTSLGG</sequence>
<dbReference type="Pfam" id="PF01113">
    <property type="entry name" value="DapB_N"/>
    <property type="match status" value="1"/>
</dbReference>
<evidence type="ECO:0000256" key="10">
    <source>
        <dbReference type="ARBA" id="ARBA00049080"/>
    </source>
</evidence>
<comment type="caution">
    <text evidence="14">The sequence shown here is derived from an EMBL/GenBank/DDBJ whole genome shotgun (WGS) entry which is preliminary data.</text>
</comment>
<dbReference type="PANTHER" id="PTHR20836:SF0">
    <property type="entry name" value="4-HYDROXY-TETRAHYDRODIPICOLINATE REDUCTASE 1, CHLOROPLASTIC-RELATED"/>
    <property type="match status" value="1"/>
</dbReference>
<dbReference type="EMBL" id="CAHS01000015">
    <property type="protein sequence ID" value="CCG87600.1"/>
    <property type="molecule type" value="Genomic_DNA"/>
</dbReference>
<protein>
    <recommendedName>
        <fullName evidence="9">4-hydroxy-tetrahydrodipicolinate reductase</fullName>
        <ecNumber evidence="9">1.17.1.8</ecNumber>
    </recommendedName>
</protein>
<evidence type="ECO:0000256" key="6">
    <source>
        <dbReference type="ARBA" id="ARBA00023027"/>
    </source>
</evidence>
<dbReference type="STRING" id="1161919.EPIR_2235"/>
<feature type="domain" description="Dihydrodipicolinate reductase N-terminal" evidence="12">
    <location>
        <begin position="4"/>
        <end position="100"/>
    </location>
</feature>
<keyword evidence="5 14" id="KW-0560">Oxidoreductase</keyword>
<evidence type="ECO:0000256" key="3">
    <source>
        <dbReference type="ARBA" id="ARBA00022857"/>
    </source>
</evidence>
<accession>V5Z9I5</accession>
<evidence type="ECO:0000313" key="15">
    <source>
        <dbReference type="Proteomes" id="UP000018217"/>
    </source>
</evidence>
<gene>
    <name evidence="14" type="primary">dapB</name>
    <name evidence="14" type="ORF">EPIR_2235</name>
</gene>
<dbReference type="OrthoDB" id="9790352at2"/>
<dbReference type="Pfam" id="PF05173">
    <property type="entry name" value="DapB_C"/>
    <property type="match status" value="1"/>
</dbReference>
<dbReference type="GO" id="GO:0019877">
    <property type="term" value="P:diaminopimelate biosynthetic process"/>
    <property type="evidence" value="ECO:0007669"/>
    <property type="project" value="UniProtKB-KW"/>
</dbReference>
<dbReference type="GO" id="GO:0009089">
    <property type="term" value="P:lysine biosynthetic process via diaminopimelate"/>
    <property type="evidence" value="ECO:0007669"/>
    <property type="project" value="InterPro"/>
</dbReference>
<dbReference type="AlphaFoldDB" id="V5Z9I5"/>
<keyword evidence="7" id="KW-0457">Lysine biosynthesis</keyword>
<reference evidence="14 15" key="1">
    <citation type="journal article" date="2013" name="Syst. Appl. Microbiol.">
        <title>Phylogenetic position and virulence apparatus of the pear flower necrosis pathogen Erwinia piriflorinigrans CFBP 5888T as assessed by comparative genomics.</title>
        <authorList>
            <person name="Smits T.H."/>
            <person name="Rezzonico F."/>
            <person name="Lopez M.M."/>
            <person name="Blom J."/>
            <person name="Goesmann A."/>
            <person name="Frey J.E."/>
            <person name="Duffy B."/>
        </authorList>
    </citation>
    <scope>NUCLEOTIDE SEQUENCE [LARGE SCALE GENOMIC DNA]</scope>
    <source>
        <strain evidence="15">CFBP5888</strain>
    </source>
</reference>
<dbReference type="PIRSF" id="PIRSF000161">
    <property type="entry name" value="DHPR"/>
    <property type="match status" value="1"/>
</dbReference>
<evidence type="ECO:0000256" key="7">
    <source>
        <dbReference type="ARBA" id="ARBA00023154"/>
    </source>
</evidence>
<dbReference type="InterPro" id="IPR023940">
    <property type="entry name" value="DHDPR_bac"/>
</dbReference>
<dbReference type="PANTHER" id="PTHR20836">
    <property type="entry name" value="DIHYDRODIPICOLINATE REDUCTASE"/>
    <property type="match status" value="1"/>
</dbReference>
<dbReference type="InterPro" id="IPR000846">
    <property type="entry name" value="DapB_N"/>
</dbReference>
<feature type="domain" description="Dihydrodipicolinate reductase C-terminal" evidence="13">
    <location>
        <begin position="110"/>
        <end position="212"/>
    </location>
</feature>
<evidence type="ECO:0000256" key="4">
    <source>
        <dbReference type="ARBA" id="ARBA00022915"/>
    </source>
</evidence>
<comment type="similarity">
    <text evidence="1">Belongs to the DapB family.</text>
</comment>
<dbReference type="RefSeq" id="WP_023655388.1">
    <property type="nucleotide sequence ID" value="NZ_CAHS01000015.1"/>
</dbReference>
<dbReference type="InterPro" id="IPR036291">
    <property type="entry name" value="NAD(P)-bd_dom_sf"/>
</dbReference>
<comment type="pathway">
    <text evidence="8">Amino-acid biosynthesis; L-lysine biosynthesis via DAP pathway; (S)-tetrahydrodipicolinate from L-aspartate: step 4/4.</text>
</comment>
<evidence type="ECO:0000259" key="12">
    <source>
        <dbReference type="Pfam" id="PF01113"/>
    </source>
</evidence>
<name>V5Z9I5_9GAMM</name>
<keyword evidence="3" id="KW-0521">NADP</keyword>
<proteinExistence type="inferred from homology"/>
<dbReference type="SUPFAM" id="SSF55347">
    <property type="entry name" value="Glyceraldehyde-3-phosphate dehydrogenase-like, C-terminal domain"/>
    <property type="match status" value="1"/>
</dbReference>
<evidence type="ECO:0000256" key="1">
    <source>
        <dbReference type="ARBA" id="ARBA00006642"/>
    </source>
</evidence>
<keyword evidence="2" id="KW-0028">Amino-acid biosynthesis</keyword>